<dbReference type="InterPro" id="IPR004692">
    <property type="entry name" value="SecG"/>
</dbReference>
<evidence type="ECO:0000256" key="7">
    <source>
        <dbReference type="ARBA" id="ARBA00022989"/>
    </source>
</evidence>
<evidence type="ECO:0000256" key="5">
    <source>
        <dbReference type="ARBA" id="ARBA00022692"/>
    </source>
</evidence>
<keyword evidence="13" id="KW-1185">Reference proteome</keyword>
<name>A0A2W6MXP4_9HELI</name>
<keyword evidence="9 10" id="KW-0472">Membrane</keyword>
<dbReference type="Pfam" id="PF03840">
    <property type="entry name" value="SecG"/>
    <property type="match status" value="1"/>
</dbReference>
<evidence type="ECO:0000256" key="9">
    <source>
        <dbReference type="ARBA" id="ARBA00023136"/>
    </source>
</evidence>
<gene>
    <name evidence="12" type="ORF">B6S12_06210</name>
</gene>
<feature type="compositionally biased region" description="Polar residues" evidence="11">
    <location>
        <begin position="105"/>
        <end position="127"/>
    </location>
</feature>
<proteinExistence type="inferred from homology"/>
<keyword evidence="5 10" id="KW-0812">Transmembrane</keyword>
<evidence type="ECO:0000313" key="13">
    <source>
        <dbReference type="Proteomes" id="UP000249746"/>
    </source>
</evidence>
<comment type="function">
    <text evidence="10">Involved in protein export. Participates in an early event of protein translocation.</text>
</comment>
<evidence type="ECO:0000256" key="3">
    <source>
        <dbReference type="ARBA" id="ARBA00022448"/>
    </source>
</evidence>
<keyword evidence="4 10" id="KW-1003">Cell membrane</keyword>
<dbReference type="PANTHER" id="PTHR34182">
    <property type="entry name" value="PROTEIN-EXPORT MEMBRANE PROTEIN SECG"/>
    <property type="match status" value="1"/>
</dbReference>
<keyword evidence="3 10" id="KW-0813">Transport</keyword>
<evidence type="ECO:0000256" key="2">
    <source>
        <dbReference type="ARBA" id="ARBA00008445"/>
    </source>
</evidence>
<comment type="similarity">
    <text evidence="2 10">Belongs to the SecG family.</text>
</comment>
<evidence type="ECO:0000256" key="11">
    <source>
        <dbReference type="SAM" id="MobiDB-lite"/>
    </source>
</evidence>
<evidence type="ECO:0000256" key="10">
    <source>
        <dbReference type="RuleBase" id="RU365087"/>
    </source>
</evidence>
<dbReference type="AlphaFoldDB" id="A0A2W6MXP4"/>
<dbReference type="Proteomes" id="UP000249746">
    <property type="component" value="Unassembled WGS sequence"/>
</dbReference>
<dbReference type="GO" id="GO:0015450">
    <property type="term" value="F:protein-transporting ATPase activity"/>
    <property type="evidence" value="ECO:0007669"/>
    <property type="project" value="UniProtKB-UniRule"/>
</dbReference>
<evidence type="ECO:0000256" key="6">
    <source>
        <dbReference type="ARBA" id="ARBA00022927"/>
    </source>
</evidence>
<feature type="region of interest" description="Disordered" evidence="11">
    <location>
        <begin position="90"/>
        <end position="127"/>
    </location>
</feature>
<keyword evidence="8 10" id="KW-0811">Translocation</keyword>
<feature type="transmembrane region" description="Helical" evidence="10">
    <location>
        <begin position="51"/>
        <end position="72"/>
    </location>
</feature>
<comment type="subcellular location">
    <subcellularLocation>
        <location evidence="1 10">Cell membrane</location>
        <topology evidence="1 10">Multi-pass membrane protein</topology>
    </subcellularLocation>
</comment>
<evidence type="ECO:0000256" key="1">
    <source>
        <dbReference type="ARBA" id="ARBA00004651"/>
    </source>
</evidence>
<dbReference type="GO" id="GO:0005886">
    <property type="term" value="C:plasma membrane"/>
    <property type="evidence" value="ECO:0007669"/>
    <property type="project" value="UniProtKB-SubCell"/>
</dbReference>
<sequence length="127" mass="13075">MISILLVLQFVLAVIITIVVLLQKSSSIGLGAYSGSNESLFGAKGPAGFLAKLTFVLGVLFVINTIALGYLYTKDSKSSIVDNMVVPSTQAPVAPSVPNVPVANEGNTTSTQAPSTPSVAPQNPSQN</sequence>
<dbReference type="RefSeq" id="WP_111229946.1">
    <property type="nucleotide sequence ID" value="NZ_NBIU01000016.1"/>
</dbReference>
<dbReference type="NCBIfam" id="TIGR00810">
    <property type="entry name" value="secG"/>
    <property type="match status" value="1"/>
</dbReference>
<comment type="caution">
    <text evidence="12">The sequence shown here is derived from an EMBL/GenBank/DDBJ whole genome shotgun (WGS) entry which is preliminary data.</text>
</comment>
<evidence type="ECO:0000313" key="12">
    <source>
        <dbReference type="EMBL" id="PZT47978.1"/>
    </source>
</evidence>
<feature type="compositionally biased region" description="Low complexity" evidence="11">
    <location>
        <begin position="91"/>
        <end position="104"/>
    </location>
</feature>
<evidence type="ECO:0000256" key="4">
    <source>
        <dbReference type="ARBA" id="ARBA00022475"/>
    </source>
</evidence>
<dbReference type="OrthoDB" id="5344625at2"/>
<evidence type="ECO:0000256" key="8">
    <source>
        <dbReference type="ARBA" id="ARBA00023010"/>
    </source>
</evidence>
<organism evidence="12 13">
    <name type="scientific">Helicobacter valdiviensis</name>
    <dbReference type="NCBI Taxonomy" id="1458358"/>
    <lineage>
        <taxon>Bacteria</taxon>
        <taxon>Pseudomonadati</taxon>
        <taxon>Campylobacterota</taxon>
        <taxon>Epsilonproteobacteria</taxon>
        <taxon>Campylobacterales</taxon>
        <taxon>Helicobacteraceae</taxon>
        <taxon>Helicobacter</taxon>
    </lineage>
</organism>
<reference evidence="12 13" key="1">
    <citation type="submission" date="2017-03" db="EMBL/GenBank/DDBJ databases">
        <title>Genomic and clinical evidence uncovers the enterohepatic species Helicobacter valdiviensis as a potential human intestinal pathogen.</title>
        <authorList>
            <person name="Fresia P."/>
            <person name="Jara R."/>
            <person name="Sierra R."/>
            <person name="Ferres I."/>
            <person name="Greif G."/>
            <person name="Iraola G."/>
            <person name="Collado L."/>
        </authorList>
    </citation>
    <scope>NUCLEOTIDE SEQUENCE [LARGE SCALE GENOMIC DNA]</scope>
    <source>
        <strain evidence="12 13">WBE14</strain>
    </source>
</reference>
<protein>
    <recommendedName>
        <fullName evidence="10">Protein-export membrane protein SecG</fullName>
    </recommendedName>
</protein>
<comment type="caution">
    <text evidence="10">Lacks conserved residue(s) required for the propagation of feature annotation.</text>
</comment>
<dbReference type="PANTHER" id="PTHR34182:SF1">
    <property type="entry name" value="PROTEIN-EXPORT MEMBRANE PROTEIN SECG"/>
    <property type="match status" value="1"/>
</dbReference>
<dbReference type="EMBL" id="NBIU01000016">
    <property type="protein sequence ID" value="PZT47978.1"/>
    <property type="molecule type" value="Genomic_DNA"/>
</dbReference>
<keyword evidence="6 10" id="KW-0653">Protein transport</keyword>
<dbReference type="PRINTS" id="PR01651">
    <property type="entry name" value="SECGEXPORT"/>
</dbReference>
<dbReference type="GO" id="GO:0009306">
    <property type="term" value="P:protein secretion"/>
    <property type="evidence" value="ECO:0007669"/>
    <property type="project" value="UniProtKB-UniRule"/>
</dbReference>
<dbReference type="GO" id="GO:0043952">
    <property type="term" value="P:protein transport by the Sec complex"/>
    <property type="evidence" value="ECO:0007669"/>
    <property type="project" value="TreeGrafter"/>
</dbReference>
<dbReference type="GO" id="GO:0065002">
    <property type="term" value="P:intracellular protein transmembrane transport"/>
    <property type="evidence" value="ECO:0007669"/>
    <property type="project" value="TreeGrafter"/>
</dbReference>
<keyword evidence="7 10" id="KW-1133">Transmembrane helix</keyword>
<accession>A0A2W6MXP4</accession>